<dbReference type="PANTHER" id="PTHR43884">
    <property type="entry name" value="ACYL-COA DEHYDROGENASE"/>
    <property type="match status" value="1"/>
</dbReference>
<reference evidence="6" key="1">
    <citation type="submission" date="2020-05" db="EMBL/GenBank/DDBJ databases">
        <authorList>
            <person name="Chiriac C."/>
            <person name="Salcher M."/>
            <person name="Ghai R."/>
            <person name="Kavagutti S V."/>
        </authorList>
    </citation>
    <scope>NUCLEOTIDE SEQUENCE</scope>
</reference>
<dbReference type="EMBL" id="CAFBMT010000011">
    <property type="protein sequence ID" value="CAB4938702.1"/>
    <property type="molecule type" value="Genomic_DNA"/>
</dbReference>
<evidence type="ECO:0000259" key="4">
    <source>
        <dbReference type="Pfam" id="PF00441"/>
    </source>
</evidence>
<dbReference type="SUPFAM" id="SSF47203">
    <property type="entry name" value="Acyl-CoA dehydrogenase C-terminal domain-like"/>
    <property type="match status" value="1"/>
</dbReference>
<proteinExistence type="predicted"/>
<keyword evidence="1" id="KW-0285">Flavoprotein</keyword>
<evidence type="ECO:0000313" key="6">
    <source>
        <dbReference type="EMBL" id="CAB4726773.1"/>
    </source>
</evidence>
<dbReference type="Pfam" id="PF00441">
    <property type="entry name" value="Acyl-CoA_dh_1"/>
    <property type="match status" value="1"/>
</dbReference>
<evidence type="ECO:0000256" key="2">
    <source>
        <dbReference type="ARBA" id="ARBA00022827"/>
    </source>
</evidence>
<protein>
    <submittedName>
        <fullName evidence="6">Unannotated protein</fullName>
    </submittedName>
</protein>
<dbReference type="InterPro" id="IPR036250">
    <property type="entry name" value="AcylCo_DH-like_C"/>
</dbReference>
<feature type="domain" description="Acyl-CoA dehydrogenase/oxidase C-terminal" evidence="4">
    <location>
        <begin position="175"/>
        <end position="292"/>
    </location>
</feature>
<name>A0A6J6RW78_9ZZZZ</name>
<dbReference type="AlphaFoldDB" id="A0A6J6RW78"/>
<organism evidence="6">
    <name type="scientific">freshwater metagenome</name>
    <dbReference type="NCBI Taxonomy" id="449393"/>
    <lineage>
        <taxon>unclassified sequences</taxon>
        <taxon>metagenomes</taxon>
        <taxon>ecological metagenomes</taxon>
    </lineage>
</organism>
<evidence type="ECO:0000313" key="7">
    <source>
        <dbReference type="EMBL" id="CAB4807019.1"/>
    </source>
</evidence>
<evidence type="ECO:0000313" key="10">
    <source>
        <dbReference type="EMBL" id="CAB4970129.1"/>
    </source>
</evidence>
<dbReference type="EMBL" id="CAESGF010000010">
    <property type="protein sequence ID" value="CAB4364155.1"/>
    <property type="molecule type" value="Genomic_DNA"/>
</dbReference>
<sequence length="307" mass="31897">MEMTLSPTQAAICEACTTILRRAAGPARARELRAEGGADTRLLGLLADAGYLDLALNAETGPLSAALVTELAATHLALAPIGVRSLVVPAVAPAGDLPNLVAIVDVAIPGPVRYAAEAEALIVIDGHEARILQAAEFTATAASTLFGYPMATVELHGKGVDLAPGSGDVARRWWRVAIAAEIAGTARAAFDLTSDHLIGRVQFGKPLAAFQAIQHRMMETHVLIEGARWLAREAAFHGAPAERAASAALAAAEAAGRTLFEVHQLSGSIGFTNEYDLTLSSLRLQALRVEAGGAAGHSKALVTGRWL</sequence>
<gene>
    <name evidence="6" type="ORF">UFOPK2656_01834</name>
    <name evidence="7" type="ORF">UFOPK3099_00479</name>
    <name evidence="8" type="ORF">UFOPK3267_01562</name>
    <name evidence="9" type="ORF">UFOPK3651_01991</name>
    <name evidence="10" type="ORF">UFOPK3931_00029</name>
    <name evidence="5" type="ORF">UFOPK4189_01922</name>
</gene>
<evidence type="ECO:0000256" key="1">
    <source>
        <dbReference type="ARBA" id="ARBA00022630"/>
    </source>
</evidence>
<evidence type="ECO:0000256" key="3">
    <source>
        <dbReference type="ARBA" id="ARBA00023002"/>
    </source>
</evidence>
<keyword evidence="2" id="KW-0274">FAD</keyword>
<dbReference type="GO" id="GO:0003995">
    <property type="term" value="F:acyl-CoA dehydrogenase activity"/>
    <property type="evidence" value="ECO:0007669"/>
    <property type="project" value="TreeGrafter"/>
</dbReference>
<dbReference type="EMBL" id="CAFAAV010000023">
    <property type="protein sequence ID" value="CAB4807019.1"/>
    <property type="molecule type" value="Genomic_DNA"/>
</dbReference>
<keyword evidence="3" id="KW-0560">Oxidoreductase</keyword>
<evidence type="ECO:0000313" key="8">
    <source>
        <dbReference type="EMBL" id="CAB4851489.1"/>
    </source>
</evidence>
<evidence type="ECO:0000313" key="9">
    <source>
        <dbReference type="EMBL" id="CAB4938702.1"/>
    </source>
</evidence>
<accession>A0A6J6RW78</accession>
<dbReference type="PANTHER" id="PTHR43884:SF20">
    <property type="entry name" value="ACYL-COA DEHYDROGENASE FADE28"/>
    <property type="match status" value="1"/>
</dbReference>
<dbReference type="InterPro" id="IPR009075">
    <property type="entry name" value="AcylCo_DH/oxidase_C"/>
</dbReference>
<dbReference type="Gene3D" id="1.20.140.10">
    <property type="entry name" value="Butyryl-CoA Dehydrogenase, subunit A, domain 3"/>
    <property type="match status" value="1"/>
</dbReference>
<evidence type="ECO:0000313" key="5">
    <source>
        <dbReference type="EMBL" id="CAB4364155.1"/>
    </source>
</evidence>
<dbReference type="EMBL" id="CAFBIY010000082">
    <property type="protein sequence ID" value="CAB4851489.1"/>
    <property type="molecule type" value="Genomic_DNA"/>
</dbReference>
<dbReference type="EMBL" id="CAFBOL010000001">
    <property type="protein sequence ID" value="CAB4970129.1"/>
    <property type="molecule type" value="Genomic_DNA"/>
</dbReference>
<dbReference type="EMBL" id="CAEZYF010000010">
    <property type="protein sequence ID" value="CAB4726773.1"/>
    <property type="molecule type" value="Genomic_DNA"/>
</dbReference>